<evidence type="ECO:0000313" key="4">
    <source>
        <dbReference type="EMBL" id="GAA0499048.1"/>
    </source>
</evidence>
<organism evidence="4 5">
    <name type="scientific">Pigmentiphaga daeguensis</name>
    <dbReference type="NCBI Taxonomy" id="414049"/>
    <lineage>
        <taxon>Bacteria</taxon>
        <taxon>Pseudomonadati</taxon>
        <taxon>Pseudomonadota</taxon>
        <taxon>Betaproteobacteria</taxon>
        <taxon>Burkholderiales</taxon>
        <taxon>Alcaligenaceae</taxon>
        <taxon>Pigmentiphaga</taxon>
    </lineage>
</organism>
<evidence type="ECO:0000256" key="1">
    <source>
        <dbReference type="ARBA" id="ARBA00008857"/>
    </source>
</evidence>
<dbReference type="RefSeq" id="WP_132979964.1">
    <property type="nucleotide sequence ID" value="NZ_BAAAEN010000004.1"/>
</dbReference>
<dbReference type="EMBL" id="BAAAEN010000004">
    <property type="protein sequence ID" value="GAA0499048.1"/>
    <property type="molecule type" value="Genomic_DNA"/>
</dbReference>
<evidence type="ECO:0000256" key="2">
    <source>
        <dbReference type="ARBA" id="ARBA00022908"/>
    </source>
</evidence>
<comment type="similarity">
    <text evidence="1">Belongs to the 'phage' integrase family.</text>
</comment>
<keyword evidence="5" id="KW-1185">Reference proteome</keyword>
<gene>
    <name evidence="4" type="ORF">GCM10009097_14300</name>
</gene>
<dbReference type="Proteomes" id="UP001501706">
    <property type="component" value="Unassembled WGS sequence"/>
</dbReference>
<evidence type="ECO:0000313" key="5">
    <source>
        <dbReference type="Proteomes" id="UP001501706"/>
    </source>
</evidence>
<comment type="caution">
    <text evidence="4">The sequence shown here is derived from an EMBL/GenBank/DDBJ whole genome shotgun (WGS) entry which is preliminary data.</text>
</comment>
<feature type="domain" description="Integrase DNA-binding" evidence="3">
    <location>
        <begin position="3"/>
        <end position="87"/>
    </location>
</feature>
<dbReference type="PANTHER" id="PTHR30629:SF2">
    <property type="entry name" value="PROPHAGE INTEGRASE INTS-RELATED"/>
    <property type="match status" value="1"/>
</dbReference>
<dbReference type="InterPro" id="IPR038488">
    <property type="entry name" value="Integrase_DNA-bd_sf"/>
</dbReference>
<accession>A0ABN1BL18</accession>
<dbReference type="Pfam" id="PF13356">
    <property type="entry name" value="Arm-DNA-bind_3"/>
    <property type="match status" value="1"/>
</dbReference>
<reference evidence="4 5" key="1">
    <citation type="journal article" date="2019" name="Int. J. Syst. Evol. Microbiol.">
        <title>The Global Catalogue of Microorganisms (GCM) 10K type strain sequencing project: providing services to taxonomists for standard genome sequencing and annotation.</title>
        <authorList>
            <consortium name="The Broad Institute Genomics Platform"/>
            <consortium name="The Broad Institute Genome Sequencing Center for Infectious Disease"/>
            <person name="Wu L."/>
            <person name="Ma J."/>
        </authorList>
    </citation>
    <scope>NUCLEOTIDE SEQUENCE [LARGE SCALE GENOMIC DNA]</scope>
    <source>
        <strain evidence="4 5">JCM 14330</strain>
    </source>
</reference>
<keyword evidence="2" id="KW-0229">DNA integration</keyword>
<protein>
    <recommendedName>
        <fullName evidence="3">Integrase DNA-binding domain-containing protein</fullName>
    </recommendedName>
</protein>
<dbReference type="InterPro" id="IPR050808">
    <property type="entry name" value="Phage_Integrase"/>
</dbReference>
<dbReference type="InterPro" id="IPR025166">
    <property type="entry name" value="Integrase_DNA_bind_dom"/>
</dbReference>
<sequence length="106" mass="12005">MPLTDTAVRQAKPQDKPRKMADGGGLYLLVNQVGKYWRWKYRYQGKEKVLALGVYPDVSLAQARERHQKGRKILASGADPVAARKQQASAPEALTFEQAAREWWAH</sequence>
<dbReference type="Gene3D" id="3.30.160.390">
    <property type="entry name" value="Integrase, DNA-binding domain"/>
    <property type="match status" value="1"/>
</dbReference>
<dbReference type="PANTHER" id="PTHR30629">
    <property type="entry name" value="PROPHAGE INTEGRASE"/>
    <property type="match status" value="1"/>
</dbReference>
<evidence type="ECO:0000259" key="3">
    <source>
        <dbReference type="Pfam" id="PF13356"/>
    </source>
</evidence>
<proteinExistence type="inferred from homology"/>
<name>A0ABN1BL18_9BURK</name>